<dbReference type="SUPFAM" id="SSF110581">
    <property type="entry name" value="Indigoidine synthase A-like"/>
    <property type="match status" value="1"/>
</dbReference>
<evidence type="ECO:0000256" key="3">
    <source>
        <dbReference type="ARBA" id="ARBA00023211"/>
    </source>
</evidence>
<evidence type="ECO:0000256" key="2">
    <source>
        <dbReference type="ARBA" id="ARBA00022801"/>
    </source>
</evidence>
<accession>A0A6V8GZU1</accession>
<name>A0A6V8GZU1_TALPI</name>
<dbReference type="GO" id="GO:0004730">
    <property type="term" value="F:pseudouridylate synthase activity"/>
    <property type="evidence" value="ECO:0007669"/>
    <property type="project" value="InterPro"/>
</dbReference>
<dbReference type="Gene3D" id="3.40.1190.20">
    <property type="match status" value="1"/>
</dbReference>
<dbReference type="GO" id="GO:0046872">
    <property type="term" value="F:metal ion binding"/>
    <property type="evidence" value="ECO:0007669"/>
    <property type="project" value="UniProtKB-KW"/>
</dbReference>
<evidence type="ECO:0000313" key="6">
    <source>
        <dbReference type="EMBL" id="GAM34066.1"/>
    </source>
</evidence>
<reference evidence="7" key="1">
    <citation type="journal article" date="2015" name="Genome Announc.">
        <title>Draft genome sequence of Talaromyces cellulolyticus strain Y-94, a source of lignocellulosic biomass-degrading enzymes.</title>
        <authorList>
            <person name="Fujii T."/>
            <person name="Koike H."/>
            <person name="Sawayama S."/>
            <person name="Yano S."/>
            <person name="Inoue H."/>
        </authorList>
    </citation>
    <scope>NUCLEOTIDE SEQUENCE [LARGE SCALE GENOMIC DNA]</scope>
    <source>
        <strain evidence="7">Y-94</strain>
    </source>
</reference>
<gene>
    <name evidence="6" type="ORF">TCE0_015r01406</name>
</gene>
<dbReference type="InterPro" id="IPR022830">
    <property type="entry name" value="Indigdn_synthA-like"/>
</dbReference>
<comment type="caution">
    <text evidence="6">The sequence shown here is derived from an EMBL/GenBank/DDBJ whole genome shotgun (WGS) entry which is preliminary data.</text>
</comment>
<dbReference type="GO" id="GO:0016798">
    <property type="term" value="F:hydrolase activity, acting on glycosyl bonds"/>
    <property type="evidence" value="ECO:0007669"/>
    <property type="project" value="UniProtKB-KW"/>
</dbReference>
<dbReference type="HAMAP" id="MF_01876">
    <property type="entry name" value="PsiMP_glycosidase"/>
    <property type="match status" value="1"/>
</dbReference>
<keyword evidence="2" id="KW-0378">Hydrolase</keyword>
<keyword evidence="1" id="KW-0479">Metal-binding</keyword>
<sequence>MAIARAARLRSWPRITLPTRLSCSHISNKASDFANSKFFQVSEEVKDAIATGRPVVALESTIYTHGFPYPDNVALASLLESVVRKNGGVPATVAVFNGVARVGLDAEEIIEVAASAQTKSALKVSRRDLGYICGLGLAGKRIHGGTTVSGTMILAHLAGIKVFGTGGLGGVHRGAEVSMDISADLTELGRTPVAVVSSGCKSFLDIPKTLEYLETEGVLVGTFADGRKGHVDYPAFWTRDSGIPSPKVIQNERDAAAIIYAQNQLGLTSGIHFANPVPEEYSIPKAEMDRVIDEAVKTAAAEGFHGSDNTPFILAKIKELTGGTSIPANRALIESNVQRATKVAVELMKLEEAHRKPEHRVVADDLSGKAALAAVENEGLGSTGIQVLSPSMGVRTAQYVAINDAKKDLFVAMADMTIMELPENELDVEGFWGVVVAQTRPNWLVVDGNWNSAVMAKWIELGQKVGARIAFEPVSTAKATRLFTRLAEGKTSGIIGPTDTFPRSKLDLAAPNELELTSMYSTARDKGLFDSPEWWNIINELNLSSAGSRDLLVSVTTPSLVDAGIPQQSIQLLPFIPSLLIKLGPEGVLLTQLLPRGDARLTSPDCAPYIISRCASVPDGNETIGGVYMRLFPPETVLADQDVVSVNGAGDTLLGVVVAGLASDRNAGKHIEDIIPLAQKASLRTLQSKGGVSPRIRELRLKSST</sequence>
<dbReference type="Proteomes" id="UP000053095">
    <property type="component" value="Unassembled WGS sequence"/>
</dbReference>
<dbReference type="PANTHER" id="PTHR42909">
    <property type="entry name" value="ZGC:136858"/>
    <property type="match status" value="1"/>
</dbReference>
<keyword evidence="4" id="KW-0456">Lyase</keyword>
<proteinExistence type="inferred from homology"/>
<evidence type="ECO:0000256" key="1">
    <source>
        <dbReference type="ARBA" id="ARBA00022723"/>
    </source>
</evidence>
<dbReference type="AlphaFoldDB" id="A0A6V8GZU1"/>
<organism evidence="6 7">
    <name type="scientific">Talaromyces pinophilus</name>
    <name type="common">Penicillium pinophilum</name>
    <dbReference type="NCBI Taxonomy" id="128442"/>
    <lineage>
        <taxon>Eukaryota</taxon>
        <taxon>Fungi</taxon>
        <taxon>Dikarya</taxon>
        <taxon>Ascomycota</taxon>
        <taxon>Pezizomycotina</taxon>
        <taxon>Eurotiomycetes</taxon>
        <taxon>Eurotiomycetidae</taxon>
        <taxon>Eurotiales</taxon>
        <taxon>Trichocomaceae</taxon>
        <taxon>Talaromyces</taxon>
        <taxon>Talaromyces sect. Talaromyces</taxon>
    </lineage>
</organism>
<dbReference type="Pfam" id="PF04227">
    <property type="entry name" value="Indigoidine_A"/>
    <property type="match status" value="1"/>
</dbReference>
<dbReference type="InterPro" id="IPR007342">
    <property type="entry name" value="PsuG"/>
</dbReference>
<dbReference type="SUPFAM" id="SSF53613">
    <property type="entry name" value="Ribokinase-like"/>
    <property type="match status" value="1"/>
</dbReference>
<dbReference type="Gene3D" id="3.40.1790.10">
    <property type="entry name" value="Indigoidine synthase domain"/>
    <property type="match status" value="1"/>
</dbReference>
<dbReference type="EMBL" id="DF933811">
    <property type="protein sequence ID" value="GAM34066.1"/>
    <property type="molecule type" value="Genomic_DNA"/>
</dbReference>
<dbReference type="PANTHER" id="PTHR42909:SF1">
    <property type="entry name" value="CARBOHYDRATE KINASE PFKB DOMAIN-CONTAINING PROTEIN"/>
    <property type="match status" value="1"/>
</dbReference>
<evidence type="ECO:0000256" key="5">
    <source>
        <dbReference type="ARBA" id="ARBA00023295"/>
    </source>
</evidence>
<keyword evidence="3" id="KW-0464">Manganese</keyword>
<dbReference type="InterPro" id="IPR029056">
    <property type="entry name" value="Ribokinase-like"/>
</dbReference>
<evidence type="ECO:0000313" key="7">
    <source>
        <dbReference type="Proteomes" id="UP000053095"/>
    </source>
</evidence>
<protein>
    <submittedName>
        <fullName evidence="6">Uncharacterized protein</fullName>
    </submittedName>
</protein>
<dbReference type="GO" id="GO:0005737">
    <property type="term" value="C:cytoplasm"/>
    <property type="evidence" value="ECO:0007669"/>
    <property type="project" value="TreeGrafter"/>
</dbReference>
<keyword evidence="5" id="KW-0326">Glycosidase</keyword>
<keyword evidence="7" id="KW-1185">Reference proteome</keyword>
<evidence type="ECO:0000256" key="4">
    <source>
        <dbReference type="ARBA" id="ARBA00023239"/>
    </source>
</evidence>